<dbReference type="InterPro" id="IPR016024">
    <property type="entry name" value="ARM-type_fold"/>
</dbReference>
<organism evidence="4 5">
    <name type="scientific">Lactarius akahatsu</name>
    <dbReference type="NCBI Taxonomy" id="416441"/>
    <lineage>
        <taxon>Eukaryota</taxon>
        <taxon>Fungi</taxon>
        <taxon>Dikarya</taxon>
        <taxon>Basidiomycota</taxon>
        <taxon>Agaricomycotina</taxon>
        <taxon>Agaricomycetes</taxon>
        <taxon>Russulales</taxon>
        <taxon>Russulaceae</taxon>
        <taxon>Lactarius</taxon>
    </lineage>
</organism>
<dbReference type="EMBL" id="JAKELL010000022">
    <property type="protein sequence ID" value="KAH8992418.1"/>
    <property type="molecule type" value="Genomic_DNA"/>
</dbReference>
<feature type="region of interest" description="Disordered" evidence="2">
    <location>
        <begin position="319"/>
        <end position="347"/>
    </location>
</feature>
<feature type="compositionally biased region" description="Basic residues" evidence="2">
    <location>
        <begin position="1"/>
        <end position="15"/>
    </location>
</feature>
<reference evidence="4" key="1">
    <citation type="submission" date="2022-01" db="EMBL/GenBank/DDBJ databases">
        <title>Comparative genomics reveals a dynamic genome evolution in the ectomycorrhizal milk-cap (Lactarius) mushrooms.</title>
        <authorList>
            <consortium name="DOE Joint Genome Institute"/>
            <person name="Lebreton A."/>
            <person name="Tang N."/>
            <person name="Kuo A."/>
            <person name="LaButti K."/>
            <person name="Drula E."/>
            <person name="Barry K."/>
            <person name="Clum A."/>
            <person name="Lipzen A."/>
            <person name="Mousain D."/>
            <person name="Ng V."/>
            <person name="Wang R."/>
            <person name="Wang X."/>
            <person name="Dai Y."/>
            <person name="Henrissat B."/>
            <person name="Grigoriev I.V."/>
            <person name="Guerin-Laguette A."/>
            <person name="Yu F."/>
            <person name="Martin F.M."/>
        </authorList>
    </citation>
    <scope>NUCLEOTIDE SEQUENCE</scope>
    <source>
        <strain evidence="4">QP</strain>
    </source>
</reference>
<feature type="domain" description="SYO1-like TPR repeats" evidence="3">
    <location>
        <begin position="426"/>
        <end position="675"/>
    </location>
</feature>
<dbReference type="InterPro" id="IPR052616">
    <property type="entry name" value="SYO1-like"/>
</dbReference>
<dbReference type="Gene3D" id="1.25.10.10">
    <property type="entry name" value="Leucine-rich Repeat Variant"/>
    <property type="match status" value="1"/>
</dbReference>
<dbReference type="GO" id="GO:0006606">
    <property type="term" value="P:protein import into nucleus"/>
    <property type="evidence" value="ECO:0007669"/>
    <property type="project" value="TreeGrafter"/>
</dbReference>
<name>A0AAD4LIS6_9AGAM</name>
<dbReference type="Proteomes" id="UP001201163">
    <property type="component" value="Unassembled WGS sequence"/>
</dbReference>
<keyword evidence="5" id="KW-1185">Reference proteome</keyword>
<evidence type="ECO:0000256" key="2">
    <source>
        <dbReference type="SAM" id="MobiDB-lite"/>
    </source>
</evidence>
<evidence type="ECO:0000259" key="3">
    <source>
        <dbReference type="Pfam" id="PF25567"/>
    </source>
</evidence>
<accession>A0AAD4LIS6</accession>
<comment type="similarity">
    <text evidence="1">Belongs to the nuclear import and ribosome assembly adapter family.</text>
</comment>
<dbReference type="AlphaFoldDB" id="A0AAD4LIS6"/>
<dbReference type="SUPFAM" id="SSF48371">
    <property type="entry name" value="ARM repeat"/>
    <property type="match status" value="1"/>
</dbReference>
<feature type="region of interest" description="Disordered" evidence="2">
    <location>
        <begin position="1"/>
        <end position="31"/>
    </location>
</feature>
<evidence type="ECO:0000313" key="4">
    <source>
        <dbReference type="EMBL" id="KAH8992418.1"/>
    </source>
</evidence>
<feature type="region of interest" description="Disordered" evidence="2">
    <location>
        <begin position="390"/>
        <end position="415"/>
    </location>
</feature>
<feature type="compositionally biased region" description="Basic and acidic residues" evidence="2">
    <location>
        <begin position="322"/>
        <end position="347"/>
    </location>
</feature>
<proteinExistence type="inferred from homology"/>
<feature type="compositionally biased region" description="Acidic residues" evidence="2">
    <location>
        <begin position="390"/>
        <end position="407"/>
    </location>
</feature>
<dbReference type="GO" id="GO:0051082">
    <property type="term" value="F:unfolded protein binding"/>
    <property type="evidence" value="ECO:0007669"/>
    <property type="project" value="TreeGrafter"/>
</dbReference>
<dbReference type="PANTHER" id="PTHR13347">
    <property type="entry name" value="HEAT REPEAT-CONTAINING PROTEIN 3"/>
    <property type="match status" value="1"/>
</dbReference>
<evidence type="ECO:0000313" key="5">
    <source>
        <dbReference type="Proteomes" id="UP001201163"/>
    </source>
</evidence>
<protein>
    <submittedName>
        <fullName evidence="4">ARM repeat-containing protein</fullName>
    </submittedName>
</protein>
<gene>
    <name evidence="4" type="ORF">EDB92DRAFT_1797245</name>
</gene>
<dbReference type="PANTHER" id="PTHR13347:SF1">
    <property type="entry name" value="HEAT REPEAT-CONTAINING PROTEIN 3"/>
    <property type="match status" value="1"/>
</dbReference>
<dbReference type="Pfam" id="PF25567">
    <property type="entry name" value="TPR_SYO1"/>
    <property type="match status" value="1"/>
</dbReference>
<dbReference type="GO" id="GO:0042273">
    <property type="term" value="P:ribosomal large subunit biogenesis"/>
    <property type="evidence" value="ECO:0007669"/>
    <property type="project" value="TreeGrafter"/>
</dbReference>
<evidence type="ECO:0000256" key="1">
    <source>
        <dbReference type="ARBA" id="ARBA00049983"/>
    </source>
</evidence>
<dbReference type="CDD" id="cd13394">
    <property type="entry name" value="Syo1_like"/>
    <property type="match status" value="1"/>
</dbReference>
<dbReference type="InterPro" id="IPR057990">
    <property type="entry name" value="TPR_SYO1"/>
</dbReference>
<dbReference type="InterPro" id="IPR011989">
    <property type="entry name" value="ARM-like"/>
</dbReference>
<sequence>MGKSQKKRSMRRHNPVRVPDSHLPKGLAAASSSSNKTEAVLPIIKKIENADPLERKWACVAVSNLIHNDPSTRRLLQGKNVVGTLIGRLTDSEEEVVVEAAGALRNLCIDGGYEICAEMYNKNILAPLATFIPKISSVLSQYVDSPKTASENAQKVVYEFSENVITILWCLSETSNKALNAVNDLMLVPFLMAFLSSRDRLPLTTVTSAAQCLYVLTDDNPPVGDEIRANLSYVSCLLEISKVRGAPDVKDKTSAAEERAVALGILGCGILRNLAPFPPPSSIASVDLDKEILLPALLPAVSSVSLQEATDAVRGFVQLQSEKSEGNDKDLKHSPRPDHKSEEELGLERVETSLRTVQLALEILTGVCATLPDPVLDPSIDDDDDDVFVSGDADDSAMDETPDEPMALDEATSHNSTPAPLFLPTLLEPLLALIQPTELSFSAPSPHPPTTSALGAIHMASFECLSNAFFALAAAPAAAASDVQAGQRVWAAVWAALAAVGSPADAAPGSARAAVWDVAVGVLWGVGAVWPGQIAPEEAQVQALVALCDARRDDAVRVKCVGALAALAQHPHPASLDANRIIASYLLALLAPGRTGTETMLQAVESLIDIFADEGAPAEANFRAGNVLAALAGAVEDVRRAVKGIDRKKEGGRELRRHGEEVRDNLVAFVRYRRALGV</sequence>
<comment type="caution">
    <text evidence="4">The sequence shown here is derived from an EMBL/GenBank/DDBJ whole genome shotgun (WGS) entry which is preliminary data.</text>
</comment>